<dbReference type="GO" id="GO:0003729">
    <property type="term" value="F:mRNA binding"/>
    <property type="evidence" value="ECO:0007669"/>
    <property type="project" value="InterPro"/>
</dbReference>
<evidence type="ECO:0000256" key="1">
    <source>
        <dbReference type="ARBA" id="ARBA00007626"/>
    </source>
</evidence>
<accession>A0A8X7WGK3</accession>
<dbReference type="InterPro" id="IPR044179">
    <property type="entry name" value="PPR5-like"/>
</dbReference>
<feature type="repeat" description="PPR" evidence="3">
    <location>
        <begin position="21"/>
        <end position="55"/>
    </location>
</feature>
<dbReference type="InterPro" id="IPR011990">
    <property type="entry name" value="TPR-like_helical_dom_sf"/>
</dbReference>
<proteinExistence type="inferred from homology"/>
<evidence type="ECO:0000256" key="3">
    <source>
        <dbReference type="PROSITE-ProRule" id="PRU00708"/>
    </source>
</evidence>
<comment type="similarity">
    <text evidence="1">Belongs to the PPR family. P subfamily.</text>
</comment>
<protein>
    <recommendedName>
        <fullName evidence="6">Pentatricopeptide repeat-containing protein</fullName>
    </recommendedName>
</protein>
<dbReference type="Proteomes" id="UP000886595">
    <property type="component" value="Unassembled WGS sequence"/>
</dbReference>
<dbReference type="AlphaFoldDB" id="A0A8X7WGK3"/>
<sequence>MLSKRIDGNRRSRKQHWYEPRCKTYTKLFKVLGNCRQPEQASLLFELMLSEGLKPTIDVYTSLISVYGKCELLESLCHARVHEIG</sequence>
<evidence type="ECO:0000313" key="5">
    <source>
        <dbReference type="Proteomes" id="UP000886595"/>
    </source>
</evidence>
<dbReference type="Pfam" id="PF13812">
    <property type="entry name" value="PPR_3"/>
    <property type="match status" value="1"/>
</dbReference>
<evidence type="ECO:0008006" key="6">
    <source>
        <dbReference type="Google" id="ProtNLM"/>
    </source>
</evidence>
<gene>
    <name evidence="4" type="ORF">Bca52824_000306</name>
</gene>
<dbReference type="PANTHER" id="PTHR47874:SF6">
    <property type="entry name" value="PENTATRICOPEPTIDE REPEAT-CONTAINING PROTEIN"/>
    <property type="match status" value="1"/>
</dbReference>
<dbReference type="Gene3D" id="1.25.40.10">
    <property type="entry name" value="Tetratricopeptide repeat domain"/>
    <property type="match status" value="1"/>
</dbReference>
<dbReference type="InterPro" id="IPR002885">
    <property type="entry name" value="PPR_rpt"/>
</dbReference>
<organism evidence="4 5">
    <name type="scientific">Brassica carinata</name>
    <name type="common">Ethiopian mustard</name>
    <name type="synonym">Abyssinian cabbage</name>
    <dbReference type="NCBI Taxonomy" id="52824"/>
    <lineage>
        <taxon>Eukaryota</taxon>
        <taxon>Viridiplantae</taxon>
        <taxon>Streptophyta</taxon>
        <taxon>Embryophyta</taxon>
        <taxon>Tracheophyta</taxon>
        <taxon>Spermatophyta</taxon>
        <taxon>Magnoliopsida</taxon>
        <taxon>eudicotyledons</taxon>
        <taxon>Gunneridae</taxon>
        <taxon>Pentapetalae</taxon>
        <taxon>rosids</taxon>
        <taxon>malvids</taxon>
        <taxon>Brassicales</taxon>
        <taxon>Brassicaceae</taxon>
        <taxon>Brassiceae</taxon>
        <taxon>Brassica</taxon>
    </lineage>
</organism>
<dbReference type="PANTHER" id="PTHR47874">
    <property type="entry name" value="EXPRESSED PROTEIN"/>
    <property type="match status" value="1"/>
</dbReference>
<evidence type="ECO:0000313" key="4">
    <source>
        <dbReference type="EMBL" id="KAG2329126.1"/>
    </source>
</evidence>
<comment type="caution">
    <text evidence="4">The sequence shown here is derived from an EMBL/GenBank/DDBJ whole genome shotgun (WGS) entry which is preliminary data.</text>
</comment>
<dbReference type="NCBIfam" id="TIGR00756">
    <property type="entry name" value="PPR"/>
    <property type="match status" value="1"/>
</dbReference>
<keyword evidence="2" id="KW-0677">Repeat</keyword>
<dbReference type="EMBL" id="JAAMPC010000001">
    <property type="protein sequence ID" value="KAG2329126.1"/>
    <property type="molecule type" value="Genomic_DNA"/>
</dbReference>
<name>A0A8X7WGK3_BRACI</name>
<reference evidence="4 5" key="1">
    <citation type="submission" date="2020-02" db="EMBL/GenBank/DDBJ databases">
        <authorList>
            <person name="Ma Q."/>
            <person name="Huang Y."/>
            <person name="Song X."/>
            <person name="Pei D."/>
        </authorList>
    </citation>
    <scope>NUCLEOTIDE SEQUENCE [LARGE SCALE GENOMIC DNA]</scope>
    <source>
        <strain evidence="4">Sxm20200214</strain>
        <tissue evidence="4">Leaf</tissue>
    </source>
</reference>
<dbReference type="OrthoDB" id="185373at2759"/>
<evidence type="ECO:0000256" key="2">
    <source>
        <dbReference type="ARBA" id="ARBA00022737"/>
    </source>
</evidence>
<dbReference type="PROSITE" id="PS51375">
    <property type="entry name" value="PPR"/>
    <property type="match status" value="1"/>
</dbReference>
<keyword evidence="5" id="KW-1185">Reference proteome</keyword>